<sequence>MSSENNDNDIEQLTETLSETHISKEEEKKTILKKYNSIICCLEEIKSSPYIDNKDSNHENKIIEILEKHGFKKHILNKKLNREETLKWSDEPSLSEEVPELSYIYQPFGSQGNPDFIIKIHNEFVMFLEAKSAKKEKPLYNSGSVHPNYIYVLCSQKYNKTTIYKGSSIITPKAIEIINNYIEKQHKEDEEINELLKKEDIHHRGISYYTRPMIGQKGGAEYSDYFTHKNRERDEAYVFEWVNEQIEKII</sequence>
<protein>
    <submittedName>
        <fullName evidence="1">Uncharacterized protein</fullName>
    </submittedName>
</protein>
<accession>A0A6C0EFK5</accession>
<proteinExistence type="predicted"/>
<name>A0A6C0EFK5_9ZZZZ</name>
<dbReference type="AlphaFoldDB" id="A0A6C0EFK5"/>
<evidence type="ECO:0000313" key="1">
    <source>
        <dbReference type="EMBL" id="QHT27924.1"/>
    </source>
</evidence>
<organism evidence="1">
    <name type="scientific">viral metagenome</name>
    <dbReference type="NCBI Taxonomy" id="1070528"/>
    <lineage>
        <taxon>unclassified sequences</taxon>
        <taxon>metagenomes</taxon>
        <taxon>organismal metagenomes</taxon>
    </lineage>
</organism>
<reference evidence="1" key="1">
    <citation type="journal article" date="2020" name="Nature">
        <title>Giant virus diversity and host interactions through global metagenomics.</title>
        <authorList>
            <person name="Schulz F."/>
            <person name="Roux S."/>
            <person name="Paez-Espino D."/>
            <person name="Jungbluth S."/>
            <person name="Walsh D.A."/>
            <person name="Denef V.J."/>
            <person name="McMahon K.D."/>
            <person name="Konstantinidis K.T."/>
            <person name="Eloe-Fadrosh E.A."/>
            <person name="Kyrpides N.C."/>
            <person name="Woyke T."/>
        </authorList>
    </citation>
    <scope>NUCLEOTIDE SEQUENCE</scope>
    <source>
        <strain evidence="1">GVMAG-M-3300000115-19</strain>
    </source>
</reference>
<dbReference type="EMBL" id="MN738845">
    <property type="protein sequence ID" value="QHT27924.1"/>
    <property type="molecule type" value="Genomic_DNA"/>
</dbReference>